<dbReference type="InterPro" id="IPR035919">
    <property type="entry name" value="EAL_sf"/>
</dbReference>
<evidence type="ECO:0000259" key="2">
    <source>
        <dbReference type="PROSITE" id="PS50883"/>
    </source>
</evidence>
<dbReference type="Pfam" id="PF00990">
    <property type="entry name" value="GGDEF"/>
    <property type="match status" value="1"/>
</dbReference>
<dbReference type="Proteomes" id="UP000199092">
    <property type="component" value="Chromosome I"/>
</dbReference>
<feature type="transmembrane region" description="Helical" evidence="1">
    <location>
        <begin position="168"/>
        <end position="193"/>
    </location>
</feature>
<dbReference type="FunFam" id="3.30.70.270:FF:000001">
    <property type="entry name" value="Diguanylate cyclase domain protein"/>
    <property type="match status" value="1"/>
</dbReference>
<dbReference type="PROSITE" id="PS50883">
    <property type="entry name" value="EAL"/>
    <property type="match status" value="1"/>
</dbReference>
<dbReference type="Gene3D" id="3.20.20.450">
    <property type="entry name" value="EAL domain"/>
    <property type="match status" value="1"/>
</dbReference>
<feature type="transmembrane region" description="Helical" evidence="1">
    <location>
        <begin position="73"/>
        <end position="93"/>
    </location>
</feature>
<dbReference type="PANTHER" id="PTHR44757:SF2">
    <property type="entry name" value="BIOFILM ARCHITECTURE MAINTENANCE PROTEIN MBAA"/>
    <property type="match status" value="1"/>
</dbReference>
<dbReference type="InterPro" id="IPR052155">
    <property type="entry name" value="Biofilm_reg_signaling"/>
</dbReference>
<dbReference type="OrthoDB" id="23692at2"/>
<feature type="transmembrane region" description="Helical" evidence="1">
    <location>
        <begin position="21"/>
        <end position="40"/>
    </location>
</feature>
<dbReference type="InterPro" id="IPR001633">
    <property type="entry name" value="EAL_dom"/>
</dbReference>
<dbReference type="Pfam" id="PF00563">
    <property type="entry name" value="EAL"/>
    <property type="match status" value="1"/>
</dbReference>
<proteinExistence type="predicted"/>
<keyword evidence="1" id="KW-1133">Transmembrane helix</keyword>
<feature type="transmembrane region" description="Helical" evidence="1">
    <location>
        <begin position="137"/>
        <end position="156"/>
    </location>
</feature>
<feature type="domain" description="GGDEF" evidence="3">
    <location>
        <begin position="371"/>
        <end position="505"/>
    </location>
</feature>
<dbReference type="SMART" id="SM00052">
    <property type="entry name" value="EAL"/>
    <property type="match status" value="1"/>
</dbReference>
<dbReference type="CDD" id="cd01948">
    <property type="entry name" value="EAL"/>
    <property type="match status" value="1"/>
</dbReference>
<accession>A0A1H1M687</accession>
<evidence type="ECO:0000313" key="5">
    <source>
        <dbReference type="Proteomes" id="UP000199092"/>
    </source>
</evidence>
<dbReference type="STRING" id="546871.SAMN04488543_0541"/>
<dbReference type="InterPro" id="IPR029787">
    <property type="entry name" value="Nucleotide_cyclase"/>
</dbReference>
<dbReference type="RefSeq" id="WP_091409813.1">
    <property type="nucleotide sequence ID" value="NZ_LT629749.1"/>
</dbReference>
<dbReference type="InterPro" id="IPR043128">
    <property type="entry name" value="Rev_trsase/Diguanyl_cyclase"/>
</dbReference>
<feature type="domain" description="EAL" evidence="2">
    <location>
        <begin position="514"/>
        <end position="765"/>
    </location>
</feature>
<sequence>MADRSGAALAVRGGARRPYGWLVFLGGGLLLVTLHQLVPAGAARDVIYVGVGVLGTVGVLVGIRLHQPQRRRAWFALAASQLAWVLADLVGTVQDAVAPTDAFPTAADVLYLAGYPLLGLCLFLLTKGRRPRRDVEGALDSLTVAVGLYLLCWVLLARPTLDESADSWLAAAVAAAYPLLDITIIAMLVALIITPGTHTAALRMIVIAIGLVIIADTAATALGLLSLGSTGPIDFIWLLSYLLIGAAALHPSMRTLSAVAPPGRPVFSRRRQISTAAAVLVAPGTLAVQHLLDVPPDIWAVVIASVVMFLLVVARMNVAIHQIGTADRRRDEAQAELAHQAAHDSLTGLPNRAQSLELLEGTLSRAQRSGAMIGLLFVDLDGFKAVNDTFGHSAGDDVLRTVGRRMQTVVRGGDVVGRLGGDEFVVLLEPVVDEESAVAVGERLIAEVSAPIRLSNGEDVTVGASVGVAISQDARTDADALLVEADTAAYRAKNRGRGRTEVFDAGLRRELQTRVDLEKGLRSALWQNQLQLRFQPVMDLTTRRPLGWEAVLHWSRPGVGVVAVPDFRPVAETTDLIFDLDAWALRRAALQIAEWEAAGFGGVRLSVRVSVRHLGRSRVLDDVRTALQASGTPAQQLMVQVSDLQLVDDPVVLDNLAQLRAGGTGISLDDFGAGHSSVRRLARLPIDAVKLDGTLLDHSSKAAEGLLELMVRGVQNFGLMTAVKGVRTEEDVDLLRRLGCGLGQGELFGGLVTDSEVLRQLAEAAVHS</sequence>
<dbReference type="CDD" id="cd01949">
    <property type="entry name" value="GGDEF"/>
    <property type="match status" value="1"/>
</dbReference>
<dbReference type="Gene3D" id="3.30.70.270">
    <property type="match status" value="1"/>
</dbReference>
<dbReference type="EMBL" id="LT629749">
    <property type="protein sequence ID" value="SDR81549.1"/>
    <property type="molecule type" value="Genomic_DNA"/>
</dbReference>
<name>A0A1H1M687_9ACTN</name>
<dbReference type="NCBIfam" id="TIGR00254">
    <property type="entry name" value="GGDEF"/>
    <property type="match status" value="1"/>
</dbReference>
<dbReference type="AlphaFoldDB" id="A0A1H1M687"/>
<dbReference type="PANTHER" id="PTHR44757">
    <property type="entry name" value="DIGUANYLATE CYCLASE DGCP"/>
    <property type="match status" value="1"/>
</dbReference>
<organism evidence="4 5">
    <name type="scientific">Friedmanniella luteola</name>
    <dbReference type="NCBI Taxonomy" id="546871"/>
    <lineage>
        <taxon>Bacteria</taxon>
        <taxon>Bacillati</taxon>
        <taxon>Actinomycetota</taxon>
        <taxon>Actinomycetes</taxon>
        <taxon>Propionibacteriales</taxon>
        <taxon>Nocardioidaceae</taxon>
        <taxon>Friedmanniella</taxon>
    </lineage>
</organism>
<feature type="transmembrane region" description="Helical" evidence="1">
    <location>
        <begin position="235"/>
        <end position="252"/>
    </location>
</feature>
<protein>
    <submittedName>
        <fullName evidence="4">Diguanylate cyclase (GGDEF) domain-containing protein</fullName>
    </submittedName>
</protein>
<keyword evidence="1" id="KW-0812">Transmembrane</keyword>
<dbReference type="InterPro" id="IPR000160">
    <property type="entry name" value="GGDEF_dom"/>
</dbReference>
<dbReference type="SMART" id="SM00267">
    <property type="entry name" value="GGDEF"/>
    <property type="match status" value="1"/>
</dbReference>
<evidence type="ECO:0000256" key="1">
    <source>
        <dbReference type="SAM" id="Phobius"/>
    </source>
</evidence>
<evidence type="ECO:0000313" key="4">
    <source>
        <dbReference type="EMBL" id="SDR81549.1"/>
    </source>
</evidence>
<feature type="transmembrane region" description="Helical" evidence="1">
    <location>
        <begin position="205"/>
        <end position="229"/>
    </location>
</feature>
<feature type="transmembrane region" description="Helical" evidence="1">
    <location>
        <begin position="273"/>
        <end position="292"/>
    </location>
</feature>
<feature type="transmembrane region" description="Helical" evidence="1">
    <location>
        <begin position="298"/>
        <end position="320"/>
    </location>
</feature>
<evidence type="ECO:0000259" key="3">
    <source>
        <dbReference type="PROSITE" id="PS50887"/>
    </source>
</evidence>
<reference evidence="4 5" key="1">
    <citation type="submission" date="2016-10" db="EMBL/GenBank/DDBJ databases">
        <authorList>
            <person name="de Groot N.N."/>
        </authorList>
    </citation>
    <scope>NUCLEOTIDE SEQUENCE [LARGE SCALE GENOMIC DNA]</scope>
    <source>
        <strain evidence="4 5">DSM 21741</strain>
    </source>
</reference>
<dbReference type="PROSITE" id="PS50887">
    <property type="entry name" value="GGDEF"/>
    <property type="match status" value="1"/>
</dbReference>
<gene>
    <name evidence="4" type="ORF">SAMN04488543_0541</name>
</gene>
<keyword evidence="5" id="KW-1185">Reference proteome</keyword>
<dbReference type="SUPFAM" id="SSF55073">
    <property type="entry name" value="Nucleotide cyclase"/>
    <property type="match status" value="1"/>
</dbReference>
<feature type="transmembrane region" description="Helical" evidence="1">
    <location>
        <begin position="105"/>
        <end position="125"/>
    </location>
</feature>
<keyword evidence="1" id="KW-0472">Membrane</keyword>
<dbReference type="SUPFAM" id="SSF141868">
    <property type="entry name" value="EAL domain-like"/>
    <property type="match status" value="1"/>
</dbReference>
<feature type="transmembrane region" description="Helical" evidence="1">
    <location>
        <begin position="46"/>
        <end position="66"/>
    </location>
</feature>